<sequence length="249" mass="26937">MSDRPPNFQDDFIKIGLSDPFIRAIVGMVAIALAASFVVSTLGGGLKAALGVGLSLMFGVVLVVLRVLLTNVNSVFVKWLCFIASAIIVFAFLALAVLLVPAVTICWPQVYHDDLGLPACSMASPQQAQRPFAPVPYEGRGISMDPANNKFWIRVNYRPPRQADAEHIVGALRQAGYRSDAIATELNEVLTDDRSVGTSLVKTTSAARPIVDEVNRILTLAIPLSSGRIKIFPDDVREFANGDIQVDLF</sequence>
<name>A0ABZ0HT25_9HYPH</name>
<dbReference type="RefSeq" id="WP_407339151.1">
    <property type="nucleotide sequence ID" value="NZ_CP136862.1"/>
</dbReference>
<organism evidence="2 3">
    <name type="scientific">Methylocapsa polymorpha</name>
    <dbReference type="NCBI Taxonomy" id="3080828"/>
    <lineage>
        <taxon>Bacteria</taxon>
        <taxon>Pseudomonadati</taxon>
        <taxon>Pseudomonadota</taxon>
        <taxon>Alphaproteobacteria</taxon>
        <taxon>Hyphomicrobiales</taxon>
        <taxon>Beijerinckiaceae</taxon>
        <taxon>Methylocapsa</taxon>
    </lineage>
</organism>
<feature type="transmembrane region" description="Helical" evidence="1">
    <location>
        <begin position="48"/>
        <end position="69"/>
    </location>
</feature>
<accession>A0ABZ0HT25</accession>
<protein>
    <submittedName>
        <fullName evidence="2">Uncharacterized protein</fullName>
    </submittedName>
</protein>
<feature type="transmembrane region" description="Helical" evidence="1">
    <location>
        <begin position="21"/>
        <end position="42"/>
    </location>
</feature>
<dbReference type="EMBL" id="CP136862">
    <property type="protein sequence ID" value="WOJ89708.1"/>
    <property type="molecule type" value="Genomic_DNA"/>
</dbReference>
<proteinExistence type="predicted"/>
<keyword evidence="1" id="KW-1133">Transmembrane helix</keyword>
<keyword evidence="1" id="KW-0472">Membrane</keyword>
<gene>
    <name evidence="2" type="ORF">RZS28_18320</name>
</gene>
<feature type="transmembrane region" description="Helical" evidence="1">
    <location>
        <begin position="76"/>
        <end position="100"/>
    </location>
</feature>
<evidence type="ECO:0000313" key="2">
    <source>
        <dbReference type="EMBL" id="WOJ89708.1"/>
    </source>
</evidence>
<dbReference type="Proteomes" id="UP001626536">
    <property type="component" value="Chromosome"/>
</dbReference>
<reference evidence="2 3" key="1">
    <citation type="submission" date="2023-10" db="EMBL/GenBank/DDBJ databases">
        <title>Novel methanotroph of the genus Methylocapsa from a subarctic wetland.</title>
        <authorList>
            <person name="Belova S.E."/>
            <person name="Oshkin I.Y."/>
            <person name="Miroshnikov K."/>
            <person name="Dedysh S.N."/>
        </authorList>
    </citation>
    <scope>NUCLEOTIDE SEQUENCE [LARGE SCALE GENOMIC DNA]</scope>
    <source>
        <strain evidence="2 3">RX1</strain>
    </source>
</reference>
<keyword evidence="3" id="KW-1185">Reference proteome</keyword>
<evidence type="ECO:0000313" key="3">
    <source>
        <dbReference type="Proteomes" id="UP001626536"/>
    </source>
</evidence>
<keyword evidence="1" id="KW-0812">Transmembrane</keyword>
<evidence type="ECO:0000256" key="1">
    <source>
        <dbReference type="SAM" id="Phobius"/>
    </source>
</evidence>